<organism evidence="1 2">
    <name type="scientific">Scutellospora calospora</name>
    <dbReference type="NCBI Taxonomy" id="85575"/>
    <lineage>
        <taxon>Eukaryota</taxon>
        <taxon>Fungi</taxon>
        <taxon>Fungi incertae sedis</taxon>
        <taxon>Mucoromycota</taxon>
        <taxon>Glomeromycotina</taxon>
        <taxon>Glomeromycetes</taxon>
        <taxon>Diversisporales</taxon>
        <taxon>Gigasporaceae</taxon>
        <taxon>Scutellospora</taxon>
    </lineage>
</organism>
<comment type="caution">
    <text evidence="1">The sequence shown here is derived from an EMBL/GenBank/DDBJ whole genome shotgun (WGS) entry which is preliminary data.</text>
</comment>
<dbReference type="Proteomes" id="UP000789860">
    <property type="component" value="Unassembled WGS sequence"/>
</dbReference>
<gene>
    <name evidence="1" type="ORF">SCALOS_LOCUS5699</name>
</gene>
<protein>
    <submittedName>
        <fullName evidence="1">7998_t:CDS:1</fullName>
    </submittedName>
</protein>
<name>A0ACA9M770_9GLOM</name>
<reference evidence="1" key="1">
    <citation type="submission" date="2021-06" db="EMBL/GenBank/DDBJ databases">
        <authorList>
            <person name="Kallberg Y."/>
            <person name="Tangrot J."/>
            <person name="Rosling A."/>
        </authorList>
    </citation>
    <scope>NUCLEOTIDE SEQUENCE</scope>
    <source>
        <strain evidence="1">AU212A</strain>
    </source>
</reference>
<evidence type="ECO:0000313" key="2">
    <source>
        <dbReference type="Proteomes" id="UP000789860"/>
    </source>
</evidence>
<dbReference type="EMBL" id="CAJVPM010009754">
    <property type="protein sequence ID" value="CAG8566751.1"/>
    <property type="molecule type" value="Genomic_DNA"/>
</dbReference>
<accession>A0ACA9M770</accession>
<evidence type="ECO:0000313" key="1">
    <source>
        <dbReference type="EMBL" id="CAG8566751.1"/>
    </source>
</evidence>
<sequence length="215" mass="25185">MTIKLIGYSRSPYTLRVIECLHELGLPYQLDSPANFQDLKSEDFLATKHPFGRIPVLIDDDFTIAESRPICRYLATKYQGKHSDTILIPNDIYQASLVDQYISYDISYYDPPITKIIYQEIRAKRNNETPDSAVVKQASEDLAKVLDVYEKLLKGKDYLNGEFSLADLFHCPTTYYVYSEVFPDLWNDRPNVKKWWDRLNNRPAWKKTLEDRDKN</sequence>
<proteinExistence type="predicted"/>
<keyword evidence="2" id="KW-1185">Reference proteome</keyword>